<dbReference type="AlphaFoldDB" id="A0A1D8JKF0"/>
<keyword evidence="1" id="KW-0175">Coiled coil</keyword>
<sequence>MLTYFRCIRSKILNKESGLVNLINEEITHKVFGEGNIVGHEESVITVDFNEKIKKFVYPDAFGEFITLNDRSVAKSLEKIFLKREKKEEALLRKRKEEQERLALEQQLRDKLKNNRIHESSQIVFWLDVEEQQHVFTDWQVSTGTIQSGVNKGQPNRAARLRPNSAGLLTVRGAEQRETERQILGLYMVNEAYSGNLSEDGMVPSHAEFRIQLSDQEAEEMLFWNYYINQNHPHRTSWNSGKYRYFDNVWTAQILKDIIALRTDEEQIKEAQRFLEYFCQMNALDMNNIPEANGALKQS</sequence>
<dbReference type="Proteomes" id="UP000185746">
    <property type="component" value="Chromosome"/>
</dbReference>
<feature type="coiled-coil region" evidence="1">
    <location>
        <begin position="82"/>
        <end position="115"/>
    </location>
</feature>
<evidence type="ECO:0000313" key="3">
    <source>
        <dbReference type="Proteomes" id="UP000185746"/>
    </source>
</evidence>
<keyword evidence="3" id="KW-1185">Reference proteome</keyword>
<evidence type="ECO:0000256" key="1">
    <source>
        <dbReference type="SAM" id="Coils"/>
    </source>
</evidence>
<proteinExistence type="predicted"/>
<dbReference type="EMBL" id="CP017560">
    <property type="protein sequence ID" value="AOV09163.1"/>
    <property type="molecule type" value="Genomic_DNA"/>
</dbReference>
<dbReference type="KEGG" id="surl:BI350_08285"/>
<reference evidence="2 3" key="1">
    <citation type="submission" date="2016-09" db="EMBL/GenBank/DDBJ databases">
        <title>Complete genome sequence of the Lysinibacillus sphaericus LMG 22257, a specie of Bacillus with ureolytic activity that can effectively biodeposit calcium carbonate.</title>
        <authorList>
            <person name="Yan W."/>
        </authorList>
    </citation>
    <scope>NUCLEOTIDE SEQUENCE [LARGE SCALE GENOMIC DNA]</scope>
    <source>
        <strain evidence="2 3">LMG 22257</strain>
    </source>
</reference>
<evidence type="ECO:0000313" key="2">
    <source>
        <dbReference type="EMBL" id="AOV09163.1"/>
    </source>
</evidence>
<organism evidence="2 3">
    <name type="scientific">Sporosarcina ureilytica</name>
    <dbReference type="NCBI Taxonomy" id="298596"/>
    <lineage>
        <taxon>Bacteria</taxon>
        <taxon>Bacillati</taxon>
        <taxon>Bacillota</taxon>
        <taxon>Bacilli</taxon>
        <taxon>Bacillales</taxon>
        <taxon>Caryophanaceae</taxon>
        <taxon>Sporosarcina</taxon>
    </lineage>
</organism>
<protein>
    <submittedName>
        <fullName evidence="2">Malate synthase</fullName>
    </submittedName>
</protein>
<gene>
    <name evidence="2" type="ORF">BI350_08285</name>
</gene>
<accession>A0A1D8JKF0</accession>
<name>A0A1D8JKF0_9BACL</name>